<keyword evidence="1" id="KW-0812">Transmembrane</keyword>
<keyword evidence="1" id="KW-0472">Membrane</keyword>
<name>A0ABN7SL99_OIKDI</name>
<evidence type="ECO:0000256" key="1">
    <source>
        <dbReference type="SAM" id="Phobius"/>
    </source>
</evidence>
<organism evidence="2 3">
    <name type="scientific">Oikopleura dioica</name>
    <name type="common">Tunicate</name>
    <dbReference type="NCBI Taxonomy" id="34765"/>
    <lineage>
        <taxon>Eukaryota</taxon>
        <taxon>Metazoa</taxon>
        <taxon>Chordata</taxon>
        <taxon>Tunicata</taxon>
        <taxon>Appendicularia</taxon>
        <taxon>Copelata</taxon>
        <taxon>Oikopleuridae</taxon>
        <taxon>Oikopleura</taxon>
    </lineage>
</organism>
<protein>
    <submittedName>
        <fullName evidence="2">Oidioi.mRNA.OKI2018_I69.XSR.g16081.t2.cds</fullName>
    </submittedName>
</protein>
<feature type="transmembrane region" description="Helical" evidence="1">
    <location>
        <begin position="275"/>
        <end position="294"/>
    </location>
</feature>
<evidence type="ECO:0000313" key="2">
    <source>
        <dbReference type="EMBL" id="CAG5098908.1"/>
    </source>
</evidence>
<accession>A0ABN7SL99</accession>
<dbReference type="EMBL" id="OU015569">
    <property type="protein sequence ID" value="CAG5098908.1"/>
    <property type="molecule type" value="Genomic_DNA"/>
</dbReference>
<evidence type="ECO:0000313" key="3">
    <source>
        <dbReference type="Proteomes" id="UP001158576"/>
    </source>
</evidence>
<proteinExistence type="predicted"/>
<dbReference type="Proteomes" id="UP001158576">
    <property type="component" value="Chromosome XSR"/>
</dbReference>
<feature type="transmembrane region" description="Helical" evidence="1">
    <location>
        <begin position="56"/>
        <end position="86"/>
    </location>
</feature>
<keyword evidence="3" id="KW-1185">Reference proteome</keyword>
<reference evidence="2 3" key="1">
    <citation type="submission" date="2021-04" db="EMBL/GenBank/DDBJ databases">
        <authorList>
            <person name="Bliznina A."/>
        </authorList>
    </citation>
    <scope>NUCLEOTIDE SEQUENCE [LARGE SCALE GENOMIC DNA]</scope>
</reference>
<keyword evidence="1" id="KW-1133">Transmembrane helix</keyword>
<sequence>MYQQKDRRGSDPLVLQNRAANYERNNNASLTSKKLLKLTMPNPSDLRQSRIHKLPLVAILLAAFMILFFVSSMSLVWTFSVIVPYLRGIQYEEKTCRLFGVQGVPESCWSHDFFQQLEFESSTKKLFPSKLFQRSCAESECNQMLEDKSCVQFYVQDEKKNSSTFILHRDEVDISGLCQSQMHCSVRPKRVQVQSFSAKPKVPGSCLRPVDCESIVKGARDIFTGEEGLKLGMRTQCWINNSNQTAANYETLQVTGAMARKSLGTFFGGKVFHAVFWPLLGFMSSIFCCTTFWYKNRNHVLKFTQSG</sequence>
<gene>
    <name evidence="2" type="ORF">OKIOD_LOCUS7639</name>
</gene>